<dbReference type="EMBL" id="JAVXUP010002180">
    <property type="protein sequence ID" value="KAK3005005.1"/>
    <property type="molecule type" value="Genomic_DNA"/>
</dbReference>
<dbReference type="Proteomes" id="UP001188597">
    <property type="component" value="Unassembled WGS sequence"/>
</dbReference>
<evidence type="ECO:0000256" key="1">
    <source>
        <dbReference type="SAM" id="MobiDB-lite"/>
    </source>
</evidence>
<feature type="compositionally biased region" description="Low complexity" evidence="1">
    <location>
        <begin position="26"/>
        <end position="43"/>
    </location>
</feature>
<dbReference type="GO" id="GO:0005524">
    <property type="term" value="F:ATP binding"/>
    <property type="evidence" value="ECO:0007669"/>
    <property type="project" value="InterPro"/>
</dbReference>
<dbReference type="Pfam" id="PF00005">
    <property type="entry name" value="ABC_tran"/>
    <property type="match status" value="1"/>
</dbReference>
<evidence type="ECO:0000313" key="3">
    <source>
        <dbReference type="EMBL" id="KAK3005005.1"/>
    </source>
</evidence>
<feature type="region of interest" description="Disordered" evidence="1">
    <location>
        <begin position="26"/>
        <end position="45"/>
    </location>
</feature>
<organism evidence="3 4">
    <name type="scientific">Escallonia herrerae</name>
    <dbReference type="NCBI Taxonomy" id="1293975"/>
    <lineage>
        <taxon>Eukaryota</taxon>
        <taxon>Viridiplantae</taxon>
        <taxon>Streptophyta</taxon>
        <taxon>Embryophyta</taxon>
        <taxon>Tracheophyta</taxon>
        <taxon>Spermatophyta</taxon>
        <taxon>Magnoliopsida</taxon>
        <taxon>eudicotyledons</taxon>
        <taxon>Gunneridae</taxon>
        <taxon>Pentapetalae</taxon>
        <taxon>asterids</taxon>
        <taxon>campanulids</taxon>
        <taxon>Escalloniales</taxon>
        <taxon>Escalloniaceae</taxon>
        <taxon>Escallonia</taxon>
    </lineage>
</organism>
<accession>A0AA88VAV3</accession>
<evidence type="ECO:0000259" key="2">
    <source>
        <dbReference type="Pfam" id="PF00005"/>
    </source>
</evidence>
<dbReference type="PANTHER" id="PTHR48040:SF18">
    <property type="entry name" value="PLEIOTROPIC DRUG RESISTANCE PROTEIN 3-LIKE ISOFORM X1"/>
    <property type="match status" value="1"/>
</dbReference>
<keyword evidence="4" id="KW-1185">Reference proteome</keyword>
<dbReference type="InterPro" id="IPR027417">
    <property type="entry name" value="P-loop_NTPase"/>
</dbReference>
<proteinExistence type="predicted"/>
<feature type="domain" description="ABC transporter" evidence="2">
    <location>
        <begin position="186"/>
        <end position="293"/>
    </location>
</feature>
<gene>
    <name evidence="3" type="ORF">RJ639_016122</name>
</gene>
<dbReference type="GO" id="GO:0016887">
    <property type="term" value="F:ATP hydrolysis activity"/>
    <property type="evidence" value="ECO:0007669"/>
    <property type="project" value="InterPro"/>
</dbReference>
<protein>
    <recommendedName>
        <fullName evidence="2">ABC transporter domain-containing protein</fullName>
    </recommendedName>
</protein>
<sequence length="333" mass="36929">MAELVSSDDLESRNILLPGIGSSLTSSFQPQSSSSQSNLTSSSVHDGVNDEFTLLWPEIERLPTFERIRSSLFDETDGDRLGKRKRVIDITKLGALERRTFIEELTKHIENDNLRLLQKLRKRIDKVGMKLPAVEVKYKNLHVAAECEVVNGKPLPTLLNSLQSLIFGMAKLPGLKSKEANISIINDVSGIIKPGRMTLLLGPPGFGKTSLLKALSGTLNTSLKLSHSPWVSGEVSYNGHNIQDFEPQKASAYICQNNLHIPEMTVWETLDFSARCQGIGSRAEIMAEVSRREKQAGIVPDPDIDTYMKEIAIEGQKTTLQTDYIMKILGLDI</sequence>
<reference evidence="3" key="1">
    <citation type="submission" date="2022-12" db="EMBL/GenBank/DDBJ databases">
        <title>Draft genome assemblies for two species of Escallonia (Escalloniales).</title>
        <authorList>
            <person name="Chanderbali A."/>
            <person name="Dervinis C."/>
            <person name="Anghel I."/>
            <person name="Soltis D."/>
            <person name="Soltis P."/>
            <person name="Zapata F."/>
        </authorList>
    </citation>
    <scope>NUCLEOTIDE SEQUENCE</scope>
    <source>
        <strain evidence="3">UCBG64.0493</strain>
        <tissue evidence="3">Leaf</tissue>
    </source>
</reference>
<name>A0AA88VAV3_9ASTE</name>
<dbReference type="PANTHER" id="PTHR48040">
    <property type="entry name" value="PLEIOTROPIC DRUG RESISTANCE PROTEIN 1-LIKE ISOFORM X1"/>
    <property type="match status" value="1"/>
</dbReference>
<dbReference type="Gene3D" id="3.40.50.300">
    <property type="entry name" value="P-loop containing nucleotide triphosphate hydrolases"/>
    <property type="match status" value="1"/>
</dbReference>
<evidence type="ECO:0000313" key="4">
    <source>
        <dbReference type="Proteomes" id="UP001188597"/>
    </source>
</evidence>
<dbReference type="InterPro" id="IPR003439">
    <property type="entry name" value="ABC_transporter-like_ATP-bd"/>
</dbReference>
<dbReference type="SUPFAM" id="SSF52540">
    <property type="entry name" value="P-loop containing nucleoside triphosphate hydrolases"/>
    <property type="match status" value="1"/>
</dbReference>
<comment type="caution">
    <text evidence="3">The sequence shown here is derived from an EMBL/GenBank/DDBJ whole genome shotgun (WGS) entry which is preliminary data.</text>
</comment>
<dbReference type="AlphaFoldDB" id="A0AA88VAV3"/>